<dbReference type="KEGG" id="net:Neut_0711"/>
<dbReference type="InterPro" id="IPR016772">
    <property type="entry name" value="UCP020408"/>
</dbReference>
<dbReference type="STRING" id="335283.Neut_0711"/>
<dbReference type="AlphaFoldDB" id="Q0AI49"/>
<evidence type="ECO:0000313" key="2">
    <source>
        <dbReference type="EMBL" id="ABI58983.1"/>
    </source>
</evidence>
<evidence type="ECO:0008006" key="4">
    <source>
        <dbReference type="Google" id="ProtNLM"/>
    </source>
</evidence>
<name>Q0AI49_NITEC</name>
<organism evidence="2 3">
    <name type="scientific">Nitrosomonas eutropha (strain DSM 101675 / C91 / Nm57)</name>
    <dbReference type="NCBI Taxonomy" id="335283"/>
    <lineage>
        <taxon>Bacteria</taxon>
        <taxon>Pseudomonadati</taxon>
        <taxon>Pseudomonadota</taxon>
        <taxon>Betaproteobacteria</taxon>
        <taxon>Nitrosomonadales</taxon>
        <taxon>Nitrosomonadaceae</taxon>
        <taxon>Nitrosomonas</taxon>
    </lineage>
</organism>
<dbReference type="eggNOG" id="COG3206">
    <property type="taxonomic scope" value="Bacteria"/>
</dbReference>
<evidence type="ECO:0000256" key="1">
    <source>
        <dbReference type="ARBA" id="ARBA00007189"/>
    </source>
</evidence>
<dbReference type="EMBL" id="CP000450">
    <property type="protein sequence ID" value="ABI58983.1"/>
    <property type="molecule type" value="Genomic_DNA"/>
</dbReference>
<sequence>MELIMKFLKKPALASVGQDAQPNFSKLPEIHRSKAVFTTFSYQDKQQAPRLGWRLKHLYHLICSALSRTAHGNTVRLQPENPAYTKTPIDCHVNTNTLKTPVDASLHWIRSGQPHPYLVTPAISCPKDGCCHLIDQSVLCIGGRAALYPDYHRLIEAAGGHFMAFRSSVQGNANCLLALLDCVNIVICPADCINHEDFFTVRRYCQRTRKYCVMLQRSDLVTFGKAVEILSRGSRYLNKPGSSHLPAT</sequence>
<accession>Q0AI49</accession>
<gene>
    <name evidence="2" type="ordered locus">Neut_0711</name>
</gene>
<dbReference type="Pfam" id="PF10087">
    <property type="entry name" value="DUF2325"/>
    <property type="match status" value="1"/>
</dbReference>
<dbReference type="HOGENOM" id="CLU_1119246_0_0_4"/>
<protein>
    <recommendedName>
        <fullName evidence="4">DUF2325 domain-containing protein</fullName>
    </recommendedName>
</protein>
<reference evidence="2 3" key="1">
    <citation type="journal article" date="2007" name="Environ. Microbiol.">
        <title>Whole-genome analysis of the ammonia-oxidizing bacterium, Nitrosomonas eutropha C91: implications for niche adaptation.</title>
        <authorList>
            <person name="Stein L.Y."/>
            <person name="Arp D.J."/>
            <person name="Berube P.M."/>
            <person name="Chain P.S."/>
            <person name="Hauser L."/>
            <person name="Jetten M.S."/>
            <person name="Klotz M.G."/>
            <person name="Larimer F.W."/>
            <person name="Norton J.M."/>
            <person name="Op den Camp H.J.M."/>
            <person name="Shin M."/>
            <person name="Wei X."/>
        </authorList>
    </citation>
    <scope>NUCLEOTIDE SEQUENCE [LARGE SCALE GENOMIC DNA]</scope>
    <source>
        <strain evidence="3">DSM 101675 / C91 / Nm57</strain>
    </source>
</reference>
<proteinExistence type="inferred from homology"/>
<dbReference type="Proteomes" id="UP000001966">
    <property type="component" value="Chromosome"/>
</dbReference>
<comment type="similarity">
    <text evidence="1">Belongs to the UPF0751 family.</text>
</comment>
<evidence type="ECO:0000313" key="3">
    <source>
        <dbReference type="Proteomes" id="UP000001966"/>
    </source>
</evidence>